<protein>
    <submittedName>
        <fullName evidence="2">Uncharacterized protein</fullName>
    </submittedName>
</protein>
<reference evidence="2 3" key="1">
    <citation type="journal article" date="2018" name="Mol. Ecol.">
        <title>The obligate alkalophilic soda-lake fungus Sodiomyces alkalinus has shifted to a protein diet.</title>
        <authorList>
            <person name="Grum-Grzhimaylo A.A."/>
            <person name="Falkoski D.L."/>
            <person name="van den Heuvel J."/>
            <person name="Valero-Jimenez C.A."/>
            <person name="Min B."/>
            <person name="Choi I.G."/>
            <person name="Lipzen A."/>
            <person name="Daum C.G."/>
            <person name="Aanen D.K."/>
            <person name="Tsang A."/>
            <person name="Henrissat B."/>
            <person name="Bilanenko E.N."/>
            <person name="de Vries R.P."/>
            <person name="van Kan J.A.L."/>
            <person name="Grigoriev I.V."/>
            <person name="Debets A.J.M."/>
        </authorList>
    </citation>
    <scope>NUCLEOTIDE SEQUENCE [LARGE SCALE GENOMIC DNA]</scope>
    <source>
        <strain evidence="2 3">F11</strain>
    </source>
</reference>
<keyword evidence="3" id="KW-1185">Reference proteome</keyword>
<feature type="region of interest" description="Disordered" evidence="1">
    <location>
        <begin position="1"/>
        <end position="20"/>
    </location>
</feature>
<proteinExistence type="predicted"/>
<dbReference type="GeneID" id="39583817"/>
<organism evidence="2 3">
    <name type="scientific">Sodiomyces alkalinus (strain CBS 110278 / VKM F-3762 / F11)</name>
    <name type="common">Alkaliphilic filamentous fungus</name>
    <dbReference type="NCBI Taxonomy" id="1314773"/>
    <lineage>
        <taxon>Eukaryota</taxon>
        <taxon>Fungi</taxon>
        <taxon>Dikarya</taxon>
        <taxon>Ascomycota</taxon>
        <taxon>Pezizomycotina</taxon>
        <taxon>Sordariomycetes</taxon>
        <taxon>Hypocreomycetidae</taxon>
        <taxon>Glomerellales</taxon>
        <taxon>Plectosphaerellaceae</taxon>
        <taxon>Sodiomyces</taxon>
    </lineage>
</organism>
<dbReference type="AlphaFoldDB" id="A0A3N2Q9Q8"/>
<sequence length="100" mass="11262">MAPRSFPLEPFTLSDNTDSNTSMILSPIISVDLPDLFGSINDLDEMKRLVQSGELWIARTGICRFYLTVLLEDSNDGPDIALSWLVEHIATFLENLKDFN</sequence>
<evidence type="ECO:0000313" key="2">
    <source>
        <dbReference type="EMBL" id="ROT43499.1"/>
    </source>
</evidence>
<dbReference type="Proteomes" id="UP000272025">
    <property type="component" value="Unassembled WGS sequence"/>
</dbReference>
<evidence type="ECO:0000313" key="3">
    <source>
        <dbReference type="Proteomes" id="UP000272025"/>
    </source>
</evidence>
<gene>
    <name evidence="2" type="ORF">SODALDRAFT_40611</name>
</gene>
<name>A0A3N2Q9Q8_SODAK</name>
<accession>A0A3N2Q9Q8</accession>
<dbReference type="RefSeq" id="XP_028471305.1">
    <property type="nucleotide sequence ID" value="XM_028615340.1"/>
</dbReference>
<evidence type="ECO:0000256" key="1">
    <source>
        <dbReference type="SAM" id="MobiDB-lite"/>
    </source>
</evidence>
<dbReference type="EMBL" id="ML119051">
    <property type="protein sequence ID" value="ROT43499.1"/>
    <property type="molecule type" value="Genomic_DNA"/>
</dbReference>